<organism evidence="1 2">
    <name type="scientific">Paxillus rubicundulus Ve08.2h10</name>
    <dbReference type="NCBI Taxonomy" id="930991"/>
    <lineage>
        <taxon>Eukaryota</taxon>
        <taxon>Fungi</taxon>
        <taxon>Dikarya</taxon>
        <taxon>Basidiomycota</taxon>
        <taxon>Agaricomycotina</taxon>
        <taxon>Agaricomycetes</taxon>
        <taxon>Agaricomycetidae</taxon>
        <taxon>Boletales</taxon>
        <taxon>Paxilineae</taxon>
        <taxon>Paxillaceae</taxon>
        <taxon>Paxillus</taxon>
    </lineage>
</organism>
<feature type="non-terminal residue" evidence="1">
    <location>
        <position position="1"/>
    </location>
</feature>
<dbReference type="STRING" id="930991.A0A0D0CRA4"/>
<proteinExistence type="predicted"/>
<dbReference type="AlphaFoldDB" id="A0A0D0CRA4"/>
<keyword evidence="2" id="KW-1185">Reference proteome</keyword>
<dbReference type="EMBL" id="KN826798">
    <property type="protein sequence ID" value="KIK77883.1"/>
    <property type="molecule type" value="Genomic_DNA"/>
</dbReference>
<sequence length="181" mass="20145">HCYLCLNGGEDLYCCMQCPQVICNQCILVLAESHSQVREADMDFTCPVFYEATDRENSGQTGRSFSPYWGFTFHALKKPVLMTFPIMSSCIVTTAGSQVNCELLLIIHFYCKGMDFQGSPPQAIMTTFGCIPDPGTCNYCSWSLNLPPVPRSICTEKKNVIVVRGNLPSSTELHGDFHQHA</sequence>
<protein>
    <submittedName>
        <fullName evidence="1">Uncharacterized protein</fullName>
    </submittedName>
</protein>
<accession>A0A0D0CRA4</accession>
<dbReference type="InParanoid" id="A0A0D0CRA4"/>
<reference evidence="1 2" key="1">
    <citation type="submission" date="2014-04" db="EMBL/GenBank/DDBJ databases">
        <authorList>
            <consortium name="DOE Joint Genome Institute"/>
            <person name="Kuo A."/>
            <person name="Kohler A."/>
            <person name="Jargeat P."/>
            <person name="Nagy L.G."/>
            <person name="Floudas D."/>
            <person name="Copeland A."/>
            <person name="Barry K.W."/>
            <person name="Cichocki N."/>
            <person name="Veneault-Fourrey C."/>
            <person name="LaButti K."/>
            <person name="Lindquist E.A."/>
            <person name="Lipzen A."/>
            <person name="Lundell T."/>
            <person name="Morin E."/>
            <person name="Murat C."/>
            <person name="Sun H."/>
            <person name="Tunlid A."/>
            <person name="Henrissat B."/>
            <person name="Grigoriev I.V."/>
            <person name="Hibbett D.S."/>
            <person name="Martin F."/>
            <person name="Nordberg H.P."/>
            <person name="Cantor M.N."/>
            <person name="Hua S.X."/>
        </authorList>
    </citation>
    <scope>NUCLEOTIDE SEQUENCE [LARGE SCALE GENOMIC DNA]</scope>
    <source>
        <strain evidence="1 2">Ve08.2h10</strain>
    </source>
</reference>
<evidence type="ECO:0000313" key="2">
    <source>
        <dbReference type="Proteomes" id="UP000054538"/>
    </source>
</evidence>
<dbReference type="HOGENOM" id="CLU_1492543_0_0_1"/>
<evidence type="ECO:0000313" key="1">
    <source>
        <dbReference type="EMBL" id="KIK77883.1"/>
    </source>
</evidence>
<dbReference type="Proteomes" id="UP000054538">
    <property type="component" value="Unassembled WGS sequence"/>
</dbReference>
<name>A0A0D0CRA4_9AGAM</name>
<gene>
    <name evidence="1" type="ORF">PAXRUDRAFT_165487</name>
</gene>
<reference evidence="2" key="2">
    <citation type="submission" date="2015-01" db="EMBL/GenBank/DDBJ databases">
        <title>Evolutionary Origins and Diversification of the Mycorrhizal Mutualists.</title>
        <authorList>
            <consortium name="DOE Joint Genome Institute"/>
            <consortium name="Mycorrhizal Genomics Consortium"/>
            <person name="Kohler A."/>
            <person name="Kuo A."/>
            <person name="Nagy L.G."/>
            <person name="Floudas D."/>
            <person name="Copeland A."/>
            <person name="Barry K.W."/>
            <person name="Cichocki N."/>
            <person name="Veneault-Fourrey C."/>
            <person name="LaButti K."/>
            <person name="Lindquist E.A."/>
            <person name="Lipzen A."/>
            <person name="Lundell T."/>
            <person name="Morin E."/>
            <person name="Murat C."/>
            <person name="Riley R."/>
            <person name="Ohm R."/>
            <person name="Sun H."/>
            <person name="Tunlid A."/>
            <person name="Henrissat B."/>
            <person name="Grigoriev I.V."/>
            <person name="Hibbett D.S."/>
            <person name="Martin F."/>
        </authorList>
    </citation>
    <scope>NUCLEOTIDE SEQUENCE [LARGE SCALE GENOMIC DNA]</scope>
    <source>
        <strain evidence="2">Ve08.2h10</strain>
    </source>
</reference>
<dbReference type="OrthoDB" id="2655622at2759"/>